<dbReference type="AlphaFoldDB" id="A0A2A2FCM0"/>
<keyword evidence="2" id="KW-1185">Reference proteome</keyword>
<evidence type="ECO:0000313" key="1">
    <source>
        <dbReference type="EMBL" id="PAU82325.1"/>
    </source>
</evidence>
<dbReference type="SUPFAM" id="SSF53335">
    <property type="entry name" value="S-adenosyl-L-methionine-dependent methyltransferases"/>
    <property type="match status" value="1"/>
</dbReference>
<dbReference type="InterPro" id="IPR029063">
    <property type="entry name" value="SAM-dependent_MTases_sf"/>
</dbReference>
<comment type="caution">
    <text evidence="1">The sequence shown here is derived from an EMBL/GenBank/DDBJ whole genome shotgun (WGS) entry which is preliminary data.</text>
</comment>
<name>A0A2A2FCM0_9GAMM</name>
<gene>
    <name evidence="1" type="primary">metW</name>
    <name evidence="1" type="ORF">CK501_04035</name>
</gene>
<evidence type="ECO:0000313" key="2">
    <source>
        <dbReference type="Proteomes" id="UP000218896"/>
    </source>
</evidence>
<protein>
    <submittedName>
        <fullName evidence="1">Methionine biosynthesis protein MetW</fullName>
    </submittedName>
</protein>
<dbReference type="EMBL" id="NSKD01000001">
    <property type="protein sequence ID" value="PAU82325.1"/>
    <property type="molecule type" value="Genomic_DNA"/>
</dbReference>
<dbReference type="CDD" id="cd02440">
    <property type="entry name" value="AdoMet_MTases"/>
    <property type="match status" value="1"/>
</dbReference>
<dbReference type="Proteomes" id="UP000218896">
    <property type="component" value="Unassembled WGS sequence"/>
</dbReference>
<dbReference type="NCBIfam" id="TIGR02081">
    <property type="entry name" value="metW"/>
    <property type="match status" value="1"/>
</dbReference>
<dbReference type="Pfam" id="PF07021">
    <property type="entry name" value="MetW"/>
    <property type="match status" value="1"/>
</dbReference>
<dbReference type="Gene3D" id="3.40.50.150">
    <property type="entry name" value="Vaccinia Virus protein VP39"/>
    <property type="match status" value="1"/>
</dbReference>
<dbReference type="PANTHER" id="PTHR43591">
    <property type="entry name" value="METHYLTRANSFERASE"/>
    <property type="match status" value="1"/>
</dbReference>
<proteinExistence type="predicted"/>
<dbReference type="InterPro" id="IPR010743">
    <property type="entry name" value="Methionine_synth_MetW"/>
</dbReference>
<accession>A0A2A2FCM0</accession>
<reference evidence="1 2" key="1">
    <citation type="submission" date="2017-08" db="EMBL/GenBank/DDBJ databases">
        <title>Halovibrio sewagensis sp. nov., isolated from wastewater of high salinity.</title>
        <authorList>
            <person name="Dong X."/>
            <person name="Zhang G."/>
        </authorList>
    </citation>
    <scope>NUCLEOTIDE SEQUENCE [LARGE SCALE GENOMIC DNA]</scope>
    <source>
        <strain evidence="1 2">YL5-2</strain>
    </source>
</reference>
<dbReference type="PANTHER" id="PTHR43591:SF110">
    <property type="entry name" value="RHODANESE DOMAIN-CONTAINING PROTEIN"/>
    <property type="match status" value="1"/>
</dbReference>
<organism evidence="1 2">
    <name type="scientific">Halovibrio salipaludis</name>
    <dbReference type="NCBI Taxonomy" id="2032626"/>
    <lineage>
        <taxon>Bacteria</taxon>
        <taxon>Pseudomonadati</taxon>
        <taxon>Pseudomonadota</taxon>
        <taxon>Gammaproteobacteria</taxon>
        <taxon>Oceanospirillales</taxon>
        <taxon>Halomonadaceae</taxon>
        <taxon>Halovibrio</taxon>
    </lineage>
</organism>
<dbReference type="RefSeq" id="WP_095616419.1">
    <property type="nucleotide sequence ID" value="NZ_NSKD01000001.1"/>
</dbReference>
<sequence length="197" mass="23230">MRADLKLIEPWVAPGSRVLDLGCGDGTLMDYLQREKSVVGYGLEINPDYIEECVRKGVNVIEQDLDEDRLHSFRDQTFDTVIMTQALQAVRRPDRALTEMLRLGREGIVTFPNFGYWRLRLHQLWNGRMPMSSTLPHTWYNTPNIHLCTVRDFEALCQEHRIRIKDRTVVDNAHRSRWYNRLWPNFLGQIAVYRVTR</sequence>
<dbReference type="OrthoDB" id="9792690at2"/>